<evidence type="ECO:0000313" key="6">
    <source>
        <dbReference type="EMBL" id="ROT85376.1"/>
    </source>
</evidence>
<feature type="region of interest" description="Disordered" evidence="4">
    <location>
        <begin position="131"/>
        <end position="160"/>
    </location>
</feature>
<dbReference type="GO" id="GO:0003723">
    <property type="term" value="F:RNA binding"/>
    <property type="evidence" value="ECO:0007669"/>
    <property type="project" value="TreeGrafter"/>
</dbReference>
<comment type="similarity">
    <text evidence="2">Belongs to the SURF6 family.</text>
</comment>
<evidence type="ECO:0000313" key="7">
    <source>
        <dbReference type="Proteomes" id="UP000283509"/>
    </source>
</evidence>
<reference evidence="6 7" key="1">
    <citation type="submission" date="2018-04" db="EMBL/GenBank/DDBJ databases">
        <authorList>
            <person name="Zhang X."/>
            <person name="Yuan J."/>
            <person name="Li F."/>
            <person name="Xiang J."/>
        </authorList>
    </citation>
    <scope>NUCLEOTIDE SEQUENCE [LARGE SCALE GENOMIC DNA]</scope>
    <source>
        <tissue evidence="6">Muscle</tissue>
    </source>
</reference>
<sequence length="160" mass="18727">MAKKKKSFRADLGQLEDMKKKAKEERKAELKARKAYYNIHGKLVYSKFDFSEHTPILQGVETKLRPEDLKVMLAKTLKEKEKRKDLEQKGAGDVAAKRMEEAAWSSAMQKAEGKKVRDDVDLLRKSIKLKEKRKKTSSKKWEHRKEMTYPDDNAHNDITY</sequence>
<evidence type="ECO:0000256" key="1">
    <source>
        <dbReference type="ARBA" id="ARBA00004123"/>
    </source>
</evidence>
<gene>
    <name evidence="6" type="ORF">C7M84_015652</name>
</gene>
<dbReference type="STRING" id="6689.A0A3R7R004"/>
<dbReference type="PANTHER" id="PTHR14369:SF0">
    <property type="entry name" value="SURFEIT LOCUS PROTEIN 6"/>
    <property type="match status" value="1"/>
</dbReference>
<dbReference type="EMBL" id="QCYY01000296">
    <property type="protein sequence ID" value="ROT85376.1"/>
    <property type="molecule type" value="Genomic_DNA"/>
</dbReference>
<protein>
    <submittedName>
        <fullName evidence="6">Surfeit locus protein 6-like protein</fullName>
    </submittedName>
</protein>
<comment type="subcellular location">
    <subcellularLocation>
        <location evidence="1">Nucleus</location>
    </subcellularLocation>
</comment>
<dbReference type="InterPro" id="IPR007019">
    <property type="entry name" value="SURF6"/>
</dbReference>
<dbReference type="InterPro" id="IPR029190">
    <property type="entry name" value="Rrp14/SURF6_C"/>
</dbReference>
<feature type="domain" description="Ribosomal RNA-processing protein 14/surfeit locus protein 6 C-terminal" evidence="5">
    <location>
        <begin position="13"/>
        <end position="147"/>
    </location>
</feature>
<keyword evidence="3" id="KW-0539">Nucleus</keyword>
<keyword evidence="7" id="KW-1185">Reference proteome</keyword>
<dbReference type="Pfam" id="PF04935">
    <property type="entry name" value="SURF6"/>
    <property type="match status" value="1"/>
</dbReference>
<proteinExistence type="inferred from homology"/>
<organism evidence="6 7">
    <name type="scientific">Penaeus vannamei</name>
    <name type="common">Whiteleg shrimp</name>
    <name type="synonym">Litopenaeus vannamei</name>
    <dbReference type="NCBI Taxonomy" id="6689"/>
    <lineage>
        <taxon>Eukaryota</taxon>
        <taxon>Metazoa</taxon>
        <taxon>Ecdysozoa</taxon>
        <taxon>Arthropoda</taxon>
        <taxon>Crustacea</taxon>
        <taxon>Multicrustacea</taxon>
        <taxon>Malacostraca</taxon>
        <taxon>Eumalacostraca</taxon>
        <taxon>Eucarida</taxon>
        <taxon>Decapoda</taxon>
        <taxon>Dendrobranchiata</taxon>
        <taxon>Penaeoidea</taxon>
        <taxon>Penaeidae</taxon>
        <taxon>Penaeus</taxon>
    </lineage>
</organism>
<dbReference type="AlphaFoldDB" id="A0A3R7R004"/>
<evidence type="ECO:0000259" key="5">
    <source>
        <dbReference type="Pfam" id="PF04935"/>
    </source>
</evidence>
<feature type="region of interest" description="Disordered" evidence="4">
    <location>
        <begin position="1"/>
        <end position="20"/>
    </location>
</feature>
<evidence type="ECO:0000256" key="2">
    <source>
        <dbReference type="ARBA" id="ARBA00005904"/>
    </source>
</evidence>
<reference evidence="6 7" key="2">
    <citation type="submission" date="2019-01" db="EMBL/GenBank/DDBJ databases">
        <title>The decoding of complex shrimp genome reveals the adaptation for benthos swimmer, frequently molting mechanism and breeding impact on genome.</title>
        <authorList>
            <person name="Sun Y."/>
            <person name="Gao Y."/>
            <person name="Yu Y."/>
        </authorList>
    </citation>
    <scope>NUCLEOTIDE SEQUENCE [LARGE SCALE GENOMIC DNA]</scope>
    <source>
        <tissue evidence="6">Muscle</tissue>
    </source>
</reference>
<dbReference type="Proteomes" id="UP000283509">
    <property type="component" value="Unassembled WGS sequence"/>
</dbReference>
<dbReference type="GO" id="GO:0003677">
    <property type="term" value="F:DNA binding"/>
    <property type="evidence" value="ECO:0007669"/>
    <property type="project" value="TreeGrafter"/>
</dbReference>
<comment type="caution">
    <text evidence="6">The sequence shown here is derived from an EMBL/GenBank/DDBJ whole genome shotgun (WGS) entry which is preliminary data.</text>
</comment>
<accession>A0A3R7R004</accession>
<dbReference type="PANTHER" id="PTHR14369">
    <property type="entry name" value="SURFEIT LOCUS PROTEIN 6"/>
    <property type="match status" value="1"/>
</dbReference>
<dbReference type="OrthoDB" id="6376871at2759"/>
<name>A0A3R7R004_PENVA</name>
<feature type="compositionally biased region" description="Basic and acidic residues" evidence="4">
    <location>
        <begin position="139"/>
        <end position="160"/>
    </location>
</feature>
<evidence type="ECO:0000256" key="3">
    <source>
        <dbReference type="ARBA" id="ARBA00023242"/>
    </source>
</evidence>
<dbReference type="GO" id="GO:0042273">
    <property type="term" value="P:ribosomal large subunit biogenesis"/>
    <property type="evidence" value="ECO:0007669"/>
    <property type="project" value="TreeGrafter"/>
</dbReference>
<dbReference type="GO" id="GO:0005730">
    <property type="term" value="C:nucleolus"/>
    <property type="evidence" value="ECO:0007669"/>
    <property type="project" value="TreeGrafter"/>
</dbReference>
<evidence type="ECO:0000256" key="4">
    <source>
        <dbReference type="SAM" id="MobiDB-lite"/>
    </source>
</evidence>
<dbReference type="GO" id="GO:0042274">
    <property type="term" value="P:ribosomal small subunit biogenesis"/>
    <property type="evidence" value="ECO:0007669"/>
    <property type="project" value="TreeGrafter"/>
</dbReference>